<reference evidence="2" key="1">
    <citation type="submission" date="2021-03" db="EMBL/GenBank/DDBJ databases">
        <authorList>
            <consortium name="Genoscope - CEA"/>
            <person name="William W."/>
        </authorList>
    </citation>
    <scope>NUCLEOTIDE SEQUENCE</scope>
    <source>
        <strain evidence="2">Doubled-haploid Pahang</strain>
    </source>
</reference>
<reference evidence="3" key="2">
    <citation type="submission" date="2021-05" db="UniProtKB">
        <authorList>
            <consortium name="EnsemblPlants"/>
        </authorList>
    </citation>
    <scope>IDENTIFICATION</scope>
    <source>
        <strain evidence="3">subsp. malaccensis</strain>
    </source>
</reference>
<keyword evidence="4" id="KW-1185">Reference proteome</keyword>
<feature type="region of interest" description="Disordered" evidence="1">
    <location>
        <begin position="58"/>
        <end position="92"/>
    </location>
</feature>
<evidence type="ECO:0000256" key="1">
    <source>
        <dbReference type="SAM" id="MobiDB-lite"/>
    </source>
</evidence>
<dbReference type="Proteomes" id="UP000012960">
    <property type="component" value="Unplaced"/>
</dbReference>
<protein>
    <submittedName>
        <fullName evidence="2">(wild Malaysian banana) hypothetical protein</fullName>
    </submittedName>
</protein>
<proteinExistence type="predicted"/>
<dbReference type="AlphaFoldDB" id="A0A804J3H6"/>
<feature type="region of interest" description="Disordered" evidence="1">
    <location>
        <begin position="1"/>
        <end position="25"/>
    </location>
</feature>
<evidence type="ECO:0000313" key="3">
    <source>
        <dbReference type="EnsemblPlants" id="Ma05_p11970.1"/>
    </source>
</evidence>
<dbReference type="Gramene" id="Ma05_t11970.1">
    <property type="protein sequence ID" value="Ma05_p11970.1"/>
    <property type="gene ID" value="Ma05_g11970"/>
</dbReference>
<organism evidence="3 4">
    <name type="scientific">Musa acuminata subsp. malaccensis</name>
    <name type="common">Wild banana</name>
    <name type="synonym">Musa malaccensis</name>
    <dbReference type="NCBI Taxonomy" id="214687"/>
    <lineage>
        <taxon>Eukaryota</taxon>
        <taxon>Viridiplantae</taxon>
        <taxon>Streptophyta</taxon>
        <taxon>Embryophyta</taxon>
        <taxon>Tracheophyta</taxon>
        <taxon>Spermatophyta</taxon>
        <taxon>Magnoliopsida</taxon>
        <taxon>Liliopsida</taxon>
        <taxon>Zingiberales</taxon>
        <taxon>Musaceae</taxon>
        <taxon>Musa</taxon>
    </lineage>
</organism>
<accession>A0A804J3H6</accession>
<dbReference type="InParanoid" id="A0A804J3H6"/>
<evidence type="ECO:0000313" key="4">
    <source>
        <dbReference type="Proteomes" id="UP000012960"/>
    </source>
</evidence>
<sequence length="92" mass="9622">MTYWTAYSDATRGSSPGVSCPRPQRGSRKMLMLGLDGGAEEGGADLRAGLAAAVPAGVRQRGQGDGTPVEPAQPRGNNVEGLSRDLHHHNIQ</sequence>
<name>A0A804J3H6_MUSAM</name>
<dbReference type="EMBL" id="HG996470">
    <property type="protein sequence ID" value="CAG1838245.1"/>
    <property type="molecule type" value="Genomic_DNA"/>
</dbReference>
<dbReference type="EnsemblPlants" id="Ma05_t11970.1">
    <property type="protein sequence ID" value="Ma05_p11970.1"/>
    <property type="gene ID" value="Ma05_g11970"/>
</dbReference>
<evidence type="ECO:0000313" key="2">
    <source>
        <dbReference type="EMBL" id="CAG1838245.1"/>
    </source>
</evidence>
<gene>
    <name evidence="2" type="ORF">GSMUA_264220.1</name>
</gene>